<evidence type="ECO:0000256" key="1">
    <source>
        <dbReference type="ARBA" id="ARBA00004479"/>
    </source>
</evidence>
<dbReference type="InterPro" id="IPR041056">
    <property type="entry name" value="DUF5585"/>
</dbReference>
<evidence type="ECO:0000256" key="8">
    <source>
        <dbReference type="SAM" id="Phobius"/>
    </source>
</evidence>
<feature type="compositionally biased region" description="Low complexity" evidence="7">
    <location>
        <begin position="297"/>
        <end position="313"/>
    </location>
</feature>
<evidence type="ECO:0000256" key="6">
    <source>
        <dbReference type="ARBA" id="ARBA00023180"/>
    </source>
</evidence>
<dbReference type="InterPro" id="IPR013980">
    <property type="entry name" value="MANSC_dom"/>
</dbReference>
<feature type="compositionally biased region" description="Pro residues" evidence="7">
    <location>
        <begin position="188"/>
        <end position="197"/>
    </location>
</feature>
<organism evidence="10 11">
    <name type="scientific">Strongylocentrotus purpuratus</name>
    <name type="common">Purple sea urchin</name>
    <dbReference type="NCBI Taxonomy" id="7668"/>
    <lineage>
        <taxon>Eukaryota</taxon>
        <taxon>Metazoa</taxon>
        <taxon>Echinodermata</taxon>
        <taxon>Eleutherozoa</taxon>
        <taxon>Echinozoa</taxon>
        <taxon>Echinoidea</taxon>
        <taxon>Euechinoidea</taxon>
        <taxon>Echinacea</taxon>
        <taxon>Camarodonta</taxon>
        <taxon>Echinidea</taxon>
        <taxon>Strongylocentrotidae</taxon>
        <taxon>Strongylocentrotus</taxon>
    </lineage>
</organism>
<name>A0A7M7MZ53_STRPU</name>
<evidence type="ECO:0000313" key="10">
    <source>
        <dbReference type="EnsemblMetazoa" id="XP_030828615"/>
    </source>
</evidence>
<feature type="domain" description="Seven cysteines N-terminal" evidence="9">
    <location>
        <begin position="75"/>
        <end position="170"/>
    </location>
</feature>
<feature type="transmembrane region" description="Helical" evidence="8">
    <location>
        <begin position="374"/>
        <end position="395"/>
    </location>
</feature>
<proteinExistence type="predicted"/>
<keyword evidence="4 8" id="KW-1133">Transmembrane helix</keyword>
<feature type="region of interest" description="Disordered" evidence="7">
    <location>
        <begin position="262"/>
        <end position="326"/>
    </location>
</feature>
<feature type="compositionally biased region" description="Polar residues" evidence="7">
    <location>
        <begin position="262"/>
        <end position="283"/>
    </location>
</feature>
<protein>
    <recommendedName>
        <fullName evidence="9">Seven cysteines N-terminal domain-containing protein</fullName>
    </recommendedName>
</protein>
<reference evidence="10" key="2">
    <citation type="submission" date="2021-01" db="UniProtKB">
        <authorList>
            <consortium name="EnsemblMetazoa"/>
        </authorList>
    </citation>
    <scope>IDENTIFICATION</scope>
</reference>
<evidence type="ECO:0000256" key="5">
    <source>
        <dbReference type="ARBA" id="ARBA00023136"/>
    </source>
</evidence>
<dbReference type="PRINTS" id="PR01217">
    <property type="entry name" value="PRICHEXTENSN"/>
</dbReference>
<keyword evidence="5 8" id="KW-0472">Membrane</keyword>
<evidence type="ECO:0000313" key="11">
    <source>
        <dbReference type="Proteomes" id="UP000007110"/>
    </source>
</evidence>
<dbReference type="Proteomes" id="UP000007110">
    <property type="component" value="Unassembled WGS sequence"/>
</dbReference>
<dbReference type="Pfam" id="PF17823">
    <property type="entry name" value="DUF5585"/>
    <property type="match status" value="1"/>
</dbReference>
<dbReference type="SMART" id="SM00765">
    <property type="entry name" value="MANEC"/>
    <property type="match status" value="1"/>
</dbReference>
<dbReference type="GeneID" id="100891046"/>
<keyword evidence="6" id="KW-0325">Glycoprotein</keyword>
<dbReference type="OrthoDB" id="10071013at2759"/>
<comment type="subcellular location">
    <subcellularLocation>
        <location evidence="1">Membrane</location>
        <topology evidence="1">Single-pass type I membrane protein</topology>
    </subcellularLocation>
</comment>
<dbReference type="OMA" id="ACCESEG"/>
<sequence>MMKTKFTDVDFQSKQHEWEDFDSDIMINSAKPLIFESGKNRFVALSRAPAMGTLHCLCRLVVLLSLSVIRETVTSPNDQCQFIFKEDSVLQVALSQDAGAKVTMDLHAENKFKCAEACCESEGEWCTLAVFHTKTYPEAMNCFLVQCVPDGSENNVCITKHVRRSGFISATVKHPPPPTSPAPSTTPSIPPPPPSSPDTPSISVNTSAPPLAPISPPTSPPTSPPHSSSDASSNAATSSSDVISANNSVEALNNLNAVINSSLTSPSSNPATTNVKPSPTTVAATDIPTPKPPTVQTTAKSSTKATTKPTAKAEIADTTPAPKWTSPVSLTASQMLDSNATQPINVTQSGQDGTESPGEIKHDNINRTTVTQTGILIVTLCFGIIFLLAMMVVVGKRWCEGYQRRKYSKVDYLINGYYS</sequence>
<dbReference type="EnsemblMetazoa" id="XM_030972755">
    <property type="protein sequence ID" value="XP_030828615"/>
    <property type="gene ID" value="LOC100891046"/>
</dbReference>
<keyword evidence="2 8" id="KW-0812">Transmembrane</keyword>
<dbReference type="AlphaFoldDB" id="A0A7M7MZ53"/>
<reference evidence="11" key="1">
    <citation type="submission" date="2015-02" db="EMBL/GenBank/DDBJ databases">
        <title>Genome sequencing for Strongylocentrotus purpuratus.</title>
        <authorList>
            <person name="Murali S."/>
            <person name="Liu Y."/>
            <person name="Vee V."/>
            <person name="English A."/>
            <person name="Wang M."/>
            <person name="Skinner E."/>
            <person name="Han Y."/>
            <person name="Muzny D.M."/>
            <person name="Worley K.C."/>
            <person name="Gibbs R.A."/>
        </authorList>
    </citation>
    <scope>NUCLEOTIDE SEQUENCE</scope>
</reference>
<dbReference type="GO" id="GO:0016020">
    <property type="term" value="C:membrane"/>
    <property type="evidence" value="ECO:0007669"/>
    <property type="project" value="UniProtKB-SubCell"/>
</dbReference>
<keyword evidence="3" id="KW-0732">Signal</keyword>
<feature type="compositionally biased region" description="Low complexity" evidence="7">
    <location>
        <begin position="225"/>
        <end position="240"/>
    </location>
</feature>
<evidence type="ECO:0000256" key="4">
    <source>
        <dbReference type="ARBA" id="ARBA00022989"/>
    </source>
</evidence>
<accession>A0A7M7MZ53</accession>
<dbReference type="PANTHER" id="PTHR46876">
    <property type="entry name" value="LOW-DENSITY LIPOPROTEIN RECEPTOR-RELATED PROTEIN 11"/>
    <property type="match status" value="1"/>
</dbReference>
<dbReference type="KEGG" id="spu:100891046"/>
<evidence type="ECO:0000256" key="7">
    <source>
        <dbReference type="SAM" id="MobiDB-lite"/>
    </source>
</evidence>
<evidence type="ECO:0000259" key="9">
    <source>
        <dbReference type="SMART" id="SM00765"/>
    </source>
</evidence>
<evidence type="ECO:0000256" key="3">
    <source>
        <dbReference type="ARBA" id="ARBA00022729"/>
    </source>
</evidence>
<feature type="compositionally biased region" description="Low complexity" evidence="7">
    <location>
        <begin position="198"/>
        <end position="209"/>
    </location>
</feature>
<dbReference type="RefSeq" id="XP_030828615.1">
    <property type="nucleotide sequence ID" value="XM_030972755.1"/>
</dbReference>
<feature type="compositionally biased region" description="Pro residues" evidence="7">
    <location>
        <begin position="210"/>
        <end position="224"/>
    </location>
</feature>
<keyword evidence="11" id="KW-1185">Reference proteome</keyword>
<feature type="region of interest" description="Disordered" evidence="7">
    <location>
        <begin position="169"/>
        <end position="241"/>
    </location>
</feature>
<dbReference type="Pfam" id="PF07502">
    <property type="entry name" value="MANEC"/>
    <property type="match status" value="1"/>
</dbReference>
<evidence type="ECO:0000256" key="2">
    <source>
        <dbReference type="ARBA" id="ARBA00022692"/>
    </source>
</evidence>
<dbReference type="InParanoid" id="A0A7M7MZ53"/>
<dbReference type="InterPro" id="IPR011106">
    <property type="entry name" value="MANSC_N"/>
</dbReference>
<dbReference type="PANTHER" id="PTHR46876:SF1">
    <property type="entry name" value="LOW-DENSITY LIPOPROTEIN RECEPTOR-RELATED PROTEIN 11"/>
    <property type="match status" value="1"/>
</dbReference>